<feature type="region of interest" description="Disordered" evidence="1">
    <location>
        <begin position="257"/>
        <end position="300"/>
    </location>
</feature>
<dbReference type="RefSeq" id="XP_058342881.1">
    <property type="nucleotide sequence ID" value="XM_058486269.1"/>
</dbReference>
<dbReference type="EMBL" id="JARTCD010000027">
    <property type="protein sequence ID" value="KAJ8657968.1"/>
    <property type="molecule type" value="Genomic_DNA"/>
</dbReference>
<dbReference type="AlphaFoldDB" id="A0AAD7XYU9"/>
<reference evidence="2 3" key="1">
    <citation type="submission" date="2023-03" db="EMBL/GenBank/DDBJ databases">
        <title>Genome sequence of Lichtheimia ornata CBS 291.66.</title>
        <authorList>
            <person name="Mohabir J.T."/>
            <person name="Shea T.P."/>
            <person name="Kurbessoian T."/>
            <person name="Berby B."/>
            <person name="Fontaine J."/>
            <person name="Livny J."/>
            <person name="Gnirke A."/>
            <person name="Stajich J.E."/>
            <person name="Cuomo C.A."/>
        </authorList>
    </citation>
    <scope>NUCLEOTIDE SEQUENCE [LARGE SCALE GENOMIC DNA]</scope>
    <source>
        <strain evidence="2">CBS 291.66</strain>
    </source>
</reference>
<evidence type="ECO:0000313" key="3">
    <source>
        <dbReference type="Proteomes" id="UP001234581"/>
    </source>
</evidence>
<organism evidence="2 3">
    <name type="scientific">Lichtheimia ornata</name>
    <dbReference type="NCBI Taxonomy" id="688661"/>
    <lineage>
        <taxon>Eukaryota</taxon>
        <taxon>Fungi</taxon>
        <taxon>Fungi incertae sedis</taxon>
        <taxon>Mucoromycota</taxon>
        <taxon>Mucoromycotina</taxon>
        <taxon>Mucoromycetes</taxon>
        <taxon>Mucorales</taxon>
        <taxon>Lichtheimiaceae</taxon>
        <taxon>Lichtheimia</taxon>
    </lineage>
</organism>
<proteinExistence type="predicted"/>
<evidence type="ECO:0000256" key="1">
    <source>
        <dbReference type="SAM" id="MobiDB-lite"/>
    </source>
</evidence>
<protein>
    <submittedName>
        <fullName evidence="2">Uncharacterized protein</fullName>
    </submittedName>
</protein>
<comment type="caution">
    <text evidence="2">The sequence shown here is derived from an EMBL/GenBank/DDBJ whole genome shotgun (WGS) entry which is preliminary data.</text>
</comment>
<gene>
    <name evidence="2" type="ORF">O0I10_006239</name>
</gene>
<name>A0AAD7XYU9_9FUNG</name>
<accession>A0AAD7XYU9</accession>
<dbReference type="GeneID" id="83213650"/>
<keyword evidence="3" id="KW-1185">Reference proteome</keyword>
<dbReference type="Proteomes" id="UP001234581">
    <property type="component" value="Unassembled WGS sequence"/>
</dbReference>
<sequence length="300" mass="31425">MQQGSHQRRGASLVSSSVALVPSSSLPSVPQEPAVPSSAANVSCAIVPVVCAHVPARAIVPCANVPSMPSVPQQPVVPASANVPHSANVPRVIVPAPLPVVAIPVPVATTTDADVAHLYDAFKARSLVDAFGILLVPLFETLTVADAYDEDVYMRPPVDVHYQEPLWLAGIILSDFMDDTDDMDASFSPLPSPLLTPLPFAPGVPVVASPEPVPMYLDSASLGIPLLPAPMHTTPIARLTPSPILVATPFVHPFRTTTTPMPSPENFMQQPMPPPSLKRPQPFTIASASLSPSSSPSSPP</sequence>
<feature type="compositionally biased region" description="Low complexity" evidence="1">
    <location>
        <begin position="286"/>
        <end position="300"/>
    </location>
</feature>
<evidence type="ECO:0000313" key="2">
    <source>
        <dbReference type="EMBL" id="KAJ8657968.1"/>
    </source>
</evidence>